<dbReference type="OrthoDB" id="5963188at2759"/>
<comment type="function">
    <text evidence="15 16">Interacts with EME1 to form a DNA structure-specific endonuclease with substrate preference for branched DNA structures with a 5'-end at the branch nick. Typical substrates include 3'-flap structures, D-loops, replication forks and nicked Holliday junctions. May be required in mitosis for the processing of stalled or collapsed replication fork intermediates. May be required in meiosis for the repair of meiosis-specific double strand breaks subsequent to single-end invasion (SEI).</text>
</comment>
<dbReference type="GO" id="GO:0006308">
    <property type="term" value="P:DNA catabolic process"/>
    <property type="evidence" value="ECO:0007669"/>
    <property type="project" value="UniProtKB-UniRule"/>
</dbReference>
<dbReference type="PANTHER" id="PTHR13451:SF0">
    <property type="entry name" value="CROSSOVER JUNCTION ENDONUCLEASE MUS81"/>
    <property type="match status" value="1"/>
</dbReference>
<dbReference type="Gene3D" id="1.10.10.10">
    <property type="entry name" value="Winged helix-like DNA-binding domain superfamily/Winged helix DNA-binding domain"/>
    <property type="match status" value="1"/>
</dbReference>
<dbReference type="GO" id="GO:0048257">
    <property type="term" value="F:3'-flap endonuclease activity"/>
    <property type="evidence" value="ECO:0000318"/>
    <property type="project" value="GO_Central"/>
</dbReference>
<feature type="region of interest" description="Disordered" evidence="17">
    <location>
        <begin position="393"/>
        <end position="458"/>
    </location>
</feature>
<dbReference type="GO" id="GO:0000727">
    <property type="term" value="P:double-strand break repair via break-induced replication"/>
    <property type="evidence" value="ECO:0000318"/>
    <property type="project" value="GO_Central"/>
</dbReference>
<dbReference type="SUPFAM" id="SSF47802">
    <property type="entry name" value="DNA polymerase beta, N-terminal domain-like"/>
    <property type="match status" value="1"/>
</dbReference>
<gene>
    <name evidence="19" type="ordered locus">CNB04120</name>
</gene>
<protein>
    <recommendedName>
        <fullName evidence="4 16">Crossover junction endonuclease MUS81</fullName>
        <ecNumber evidence="16">3.1.22.-</ecNumber>
    </recommendedName>
</protein>
<dbReference type="EC" id="3.1.22.-" evidence="16"/>
<comment type="similarity">
    <text evidence="3 16">Belongs to the XPF family.</text>
</comment>
<evidence type="ECO:0000256" key="14">
    <source>
        <dbReference type="ARBA" id="ARBA00023254"/>
    </source>
</evidence>
<evidence type="ECO:0000256" key="5">
    <source>
        <dbReference type="ARBA" id="ARBA00022722"/>
    </source>
</evidence>
<keyword evidence="5 16" id="KW-0540">Nuclease</keyword>
<dbReference type="CDD" id="cd21036">
    <property type="entry name" value="WH_MUS81"/>
    <property type="match status" value="1"/>
</dbReference>
<evidence type="ECO:0000259" key="18">
    <source>
        <dbReference type="SMART" id="SM00891"/>
    </source>
</evidence>
<keyword evidence="11 16" id="KW-0233">DNA recombination</keyword>
<dbReference type="CDD" id="cd20074">
    <property type="entry name" value="XPF_nuclease_Mus81"/>
    <property type="match status" value="1"/>
</dbReference>
<reference evidence="19 20" key="1">
    <citation type="journal article" date="2005" name="Science">
        <title>The genome of the basidiomycetous yeast and human pathogen Cryptococcus neoformans.</title>
        <authorList>
            <person name="Loftus B.J."/>
            <person name="Fung E."/>
            <person name="Roncaglia P."/>
            <person name="Rowley D."/>
            <person name="Amedeo P."/>
            <person name="Bruno D."/>
            <person name="Vamathevan J."/>
            <person name="Miranda M."/>
            <person name="Anderson I.J."/>
            <person name="Fraser J.A."/>
            <person name="Allen J.E."/>
            <person name="Bosdet I.E."/>
            <person name="Brent M.R."/>
            <person name="Chiu R."/>
            <person name="Doering T.L."/>
            <person name="Donlin M.J."/>
            <person name="D'Souza C.A."/>
            <person name="Fox D.S."/>
            <person name="Grinberg V."/>
            <person name="Fu J."/>
            <person name="Fukushima M."/>
            <person name="Haas B.J."/>
            <person name="Huang J.C."/>
            <person name="Janbon G."/>
            <person name="Jones S.J."/>
            <person name="Koo H.L."/>
            <person name="Krzywinski M.I."/>
            <person name="Kwon-Chung J.K."/>
            <person name="Lengeler K.B."/>
            <person name="Maiti R."/>
            <person name="Marra M.A."/>
            <person name="Marra R.E."/>
            <person name="Mathewson C.A."/>
            <person name="Mitchell T.G."/>
            <person name="Pertea M."/>
            <person name="Riggs F.R."/>
            <person name="Salzberg S.L."/>
            <person name="Schein J.E."/>
            <person name="Shvartsbeyn A."/>
            <person name="Shin H."/>
            <person name="Shumway M."/>
            <person name="Specht C.A."/>
            <person name="Suh B.B."/>
            <person name="Tenney A."/>
            <person name="Utterback T.R."/>
            <person name="Wickes B.L."/>
            <person name="Wortman J.R."/>
            <person name="Wye N.H."/>
            <person name="Kronstad J.W."/>
            <person name="Lodge J.K."/>
            <person name="Heitman J."/>
            <person name="Davis R.W."/>
            <person name="Fraser C.M."/>
            <person name="Hyman R.W."/>
        </authorList>
    </citation>
    <scope>NUCLEOTIDE SEQUENCE [LARGE SCALE GENOMIC DNA]</scope>
    <source>
        <strain evidence="20">JEC21 / ATCC MYA-565</strain>
    </source>
</reference>
<evidence type="ECO:0000313" key="20">
    <source>
        <dbReference type="Proteomes" id="UP000002149"/>
    </source>
</evidence>
<dbReference type="EMBL" id="AE017342">
    <property type="protein sequence ID" value="AAW41930.2"/>
    <property type="molecule type" value="Genomic_DNA"/>
</dbReference>
<evidence type="ECO:0000313" key="19">
    <source>
        <dbReference type="EMBL" id="AAW41930.2"/>
    </source>
</evidence>
<evidence type="ECO:0000256" key="3">
    <source>
        <dbReference type="ARBA" id="ARBA00010015"/>
    </source>
</evidence>
<evidence type="ECO:0000256" key="17">
    <source>
        <dbReference type="SAM" id="MobiDB-lite"/>
    </source>
</evidence>
<comment type="cofactor">
    <cofactor evidence="1 16">
        <name>Mg(2+)</name>
        <dbReference type="ChEBI" id="CHEBI:18420"/>
    </cofactor>
</comment>
<dbReference type="Gene3D" id="1.10.150.670">
    <property type="entry name" value="Crossover junction endonuclease EME1, DNA-binding domain"/>
    <property type="match status" value="1"/>
</dbReference>
<dbReference type="AlphaFoldDB" id="Q5KLT6"/>
<dbReference type="FunFam" id="1.10.10.10:FF:000307">
    <property type="entry name" value="Crossover junction endonuclease MUS81"/>
    <property type="match status" value="1"/>
</dbReference>
<comment type="subcellular location">
    <subcellularLocation>
        <location evidence="2 16">Nucleus</location>
    </subcellularLocation>
</comment>
<dbReference type="KEGG" id="cne:CNB04120"/>
<dbReference type="Pfam" id="PF21136">
    <property type="entry name" value="WHD_MUS81"/>
    <property type="match status" value="1"/>
</dbReference>
<feature type="compositionally biased region" description="Low complexity" evidence="17">
    <location>
        <begin position="531"/>
        <end position="555"/>
    </location>
</feature>
<dbReference type="InterPro" id="IPR011335">
    <property type="entry name" value="Restrct_endonuc-II-like"/>
</dbReference>
<keyword evidence="14" id="KW-0469">Meiosis</keyword>
<dbReference type="GeneID" id="3255755"/>
<dbReference type="FunFam" id="3.40.50.10130:FF:000005">
    <property type="entry name" value="crossover junction endonuclease MUS81 isoform X1"/>
    <property type="match status" value="1"/>
</dbReference>
<feature type="region of interest" description="Disordered" evidence="17">
    <location>
        <begin position="874"/>
        <end position="909"/>
    </location>
</feature>
<dbReference type="GO" id="GO:0005634">
    <property type="term" value="C:nucleus"/>
    <property type="evidence" value="ECO:0000318"/>
    <property type="project" value="GO_Central"/>
</dbReference>
<sequence length="929" mass="102595">MPSRKKCGNPLFLQWMEEIRDAAREKGSKSAETYSKACRSLEFCPVTYDRPRDLAILAHIGEKTIAQLENRWIEYRKSHGLDVPAEPEKLSTAEPKTKDKGKGCAAPDVDGPMSGTSQETTKKTRKTTAKAYIPTQGSGAYAILLALILAIDRPEVTTQVFLTKSEIIRTAQEYCDTSFEHSEKGTYFTAWSGMKTLVNKGYVYVTGNPHKHCLTEEGYDVALAIRNLRPEFSHMKKHPFSHAPAPGTSNRVTELPRNRAITALDLYNGPSIVPSTLSTEYVPPANAHSSPASRLASFDAVASKLTAGERFNFWYITPSGSRTPLMTSAHLRLDPEQFVNLRRIEFKYSQRNHPFAAQLRLMDAPTTAKLRDKSGVPTLYAYLIEADAPPKCSMFDTESSQSRAKASGKDNASNAGSSPLGSSPAPISRSRSGLGGRNDSCASLSDGGSRLSASAGKPTDPFYFDVRTLALQKNPSMPSNSASTSQSVSRSTSSSRPLSNSGPSPYQNPYDAILGQNPSSPPVSTLSRTITAPASTSSQPRTSSLSTLNIGSSSTVPSISNRSYSSAAVLPSRPVVPRMGPRLSNHVPSPIPAPERFDDTIIPPPDLHSKSLPPFTISNAIVFPPGSYDIILIIDTREVESSKTKNRDKIAETLEAKGIRVETRALRLGDMCWVARRKDGLGGEEDECVLDYVVERKRLDDLVNSIKDGRYTEQCFRLSNACLSNVYYIVEDWQVSERMEQSGLAIMTVKSQVQVHNRFFLKETHTLNETIDFLATMTRVIISSHRTKALHVIPTHFLSRPSFKPLQDHLQLKHPNIKFHTSFIAYQELNDKSASQTLKEKFAKMMMCVKGMSAEKVSALLDEWETPRVMWEDMKERDRQPDDSEPPGQPRGKKRKGGKGSFFAERVQGEARRKIGDALSESLWTALMG</sequence>
<dbReference type="InterPro" id="IPR006166">
    <property type="entry name" value="ERCC4_domain"/>
</dbReference>
<dbReference type="GO" id="GO:0031297">
    <property type="term" value="P:replication fork processing"/>
    <property type="evidence" value="ECO:0007669"/>
    <property type="project" value="UniProtKB-ARBA"/>
</dbReference>
<dbReference type="InterPro" id="IPR047417">
    <property type="entry name" value="WHD_MUS81"/>
</dbReference>
<evidence type="ECO:0000256" key="6">
    <source>
        <dbReference type="ARBA" id="ARBA00022723"/>
    </source>
</evidence>
<proteinExistence type="inferred from homology"/>
<dbReference type="HOGENOM" id="CLU_014329_1_0_1"/>
<organism evidence="19 20">
    <name type="scientific">Cryptococcus deneoformans (strain JEC21 / ATCC MYA-565)</name>
    <name type="common">Cryptococcus neoformans var. neoformans serotype D</name>
    <dbReference type="NCBI Taxonomy" id="214684"/>
    <lineage>
        <taxon>Eukaryota</taxon>
        <taxon>Fungi</taxon>
        <taxon>Dikarya</taxon>
        <taxon>Basidiomycota</taxon>
        <taxon>Agaricomycotina</taxon>
        <taxon>Tremellomycetes</taxon>
        <taxon>Tremellales</taxon>
        <taxon>Cryptococcaceae</taxon>
        <taxon>Cryptococcus</taxon>
        <taxon>Cryptococcus neoformans species complex</taxon>
    </lineage>
</organism>
<dbReference type="InParanoid" id="Q5KLT6"/>
<keyword evidence="6 16" id="KW-0479">Metal-binding</keyword>
<dbReference type="GO" id="GO:0046872">
    <property type="term" value="F:metal ion binding"/>
    <property type="evidence" value="ECO:0007669"/>
    <property type="project" value="UniProtKB-UniRule"/>
</dbReference>
<evidence type="ECO:0000256" key="15">
    <source>
        <dbReference type="ARBA" id="ARBA00058015"/>
    </source>
</evidence>
<dbReference type="STRING" id="214684.Q5KLT6"/>
<keyword evidence="13 16" id="KW-0539">Nucleus</keyword>
<dbReference type="GO" id="GO:0003677">
    <property type="term" value="F:DNA binding"/>
    <property type="evidence" value="ECO:0007669"/>
    <property type="project" value="UniProtKB-UniRule"/>
</dbReference>
<dbReference type="Gene3D" id="3.40.50.10130">
    <property type="match status" value="1"/>
</dbReference>
<dbReference type="Proteomes" id="UP000002149">
    <property type="component" value="Chromosome 2"/>
</dbReference>
<dbReference type="FunCoup" id="Q5KLT6">
    <property type="interactions" value="113"/>
</dbReference>
<evidence type="ECO:0000256" key="4">
    <source>
        <dbReference type="ARBA" id="ARBA00017114"/>
    </source>
</evidence>
<dbReference type="eggNOG" id="KOG2379">
    <property type="taxonomic scope" value="Eukaryota"/>
</dbReference>
<dbReference type="GO" id="GO:0048476">
    <property type="term" value="C:Holliday junction resolvase complex"/>
    <property type="evidence" value="ECO:0000318"/>
    <property type="project" value="GO_Central"/>
</dbReference>
<keyword evidence="9 16" id="KW-0378">Hydrolase</keyword>
<dbReference type="RefSeq" id="XP_024512295.1">
    <property type="nucleotide sequence ID" value="XM_024656592.1"/>
</dbReference>
<dbReference type="Pfam" id="PF02732">
    <property type="entry name" value="ERCC4"/>
    <property type="match status" value="1"/>
</dbReference>
<feature type="compositionally biased region" description="Basic and acidic residues" evidence="17">
    <location>
        <begin position="84"/>
        <end position="102"/>
    </location>
</feature>
<accession>Q5KLT6</accession>
<keyword evidence="12 16" id="KW-0234">DNA repair</keyword>
<dbReference type="SUPFAM" id="SSF52980">
    <property type="entry name" value="Restriction endonuclease-like"/>
    <property type="match status" value="1"/>
</dbReference>
<dbReference type="PANTHER" id="PTHR13451">
    <property type="entry name" value="CLASS II CROSSOVER JUNCTION ENDONUCLEASE MUS81"/>
    <property type="match status" value="1"/>
</dbReference>
<dbReference type="VEuPathDB" id="FungiDB:CNB04120"/>
<comment type="subunit">
    <text evidence="16">Interacts with EME1.</text>
</comment>
<feature type="region of interest" description="Disordered" evidence="17">
    <location>
        <begin position="84"/>
        <end position="123"/>
    </location>
</feature>
<keyword evidence="20" id="KW-1185">Reference proteome</keyword>
<dbReference type="InterPro" id="IPR047416">
    <property type="entry name" value="XPF_nuclease_Mus81"/>
</dbReference>
<feature type="region of interest" description="Disordered" evidence="17">
    <location>
        <begin position="473"/>
        <end position="564"/>
    </location>
</feature>
<evidence type="ECO:0000256" key="12">
    <source>
        <dbReference type="ARBA" id="ARBA00023204"/>
    </source>
</evidence>
<dbReference type="GO" id="GO:0008821">
    <property type="term" value="F:crossover junction DNA endonuclease activity"/>
    <property type="evidence" value="ECO:0007669"/>
    <property type="project" value="UniProtKB-UniRule"/>
</dbReference>
<evidence type="ECO:0000256" key="1">
    <source>
        <dbReference type="ARBA" id="ARBA00001946"/>
    </source>
</evidence>
<dbReference type="SMART" id="SM00891">
    <property type="entry name" value="ERCC4"/>
    <property type="match status" value="1"/>
</dbReference>
<evidence type="ECO:0000256" key="7">
    <source>
        <dbReference type="ARBA" id="ARBA00022759"/>
    </source>
</evidence>
<evidence type="ECO:0000256" key="9">
    <source>
        <dbReference type="ARBA" id="ARBA00022801"/>
    </source>
</evidence>
<evidence type="ECO:0000256" key="16">
    <source>
        <dbReference type="RuleBase" id="RU369042"/>
    </source>
</evidence>
<dbReference type="FunFam" id="1.10.150.110:FF:000001">
    <property type="entry name" value="Putative Crossover junction endonuclease MUS81"/>
    <property type="match status" value="1"/>
</dbReference>
<keyword evidence="8 16" id="KW-0227">DNA damage</keyword>
<feature type="compositionally biased region" description="Polar residues" evidence="17">
    <location>
        <begin position="516"/>
        <end position="530"/>
    </location>
</feature>
<feature type="compositionally biased region" description="Low complexity" evidence="17">
    <location>
        <begin position="478"/>
        <end position="505"/>
    </location>
</feature>
<dbReference type="GO" id="GO:0000712">
    <property type="term" value="P:resolution of meiotic recombination intermediates"/>
    <property type="evidence" value="ECO:0000318"/>
    <property type="project" value="GO_Central"/>
</dbReference>
<feature type="domain" description="ERCC4" evidence="18">
    <location>
        <begin position="631"/>
        <end position="734"/>
    </location>
</feature>
<dbReference type="GO" id="GO:0031573">
    <property type="term" value="P:mitotic intra-S DNA damage checkpoint signaling"/>
    <property type="evidence" value="ECO:0000318"/>
    <property type="project" value="GO_Central"/>
</dbReference>
<evidence type="ECO:0000256" key="2">
    <source>
        <dbReference type="ARBA" id="ARBA00004123"/>
    </source>
</evidence>
<evidence type="ECO:0000256" key="8">
    <source>
        <dbReference type="ARBA" id="ARBA00022763"/>
    </source>
</evidence>
<evidence type="ECO:0000256" key="10">
    <source>
        <dbReference type="ARBA" id="ARBA00022842"/>
    </source>
</evidence>
<name>Q5KLT6_CRYD1</name>
<dbReference type="InterPro" id="IPR036388">
    <property type="entry name" value="WH-like_DNA-bd_sf"/>
</dbReference>
<evidence type="ECO:0000256" key="13">
    <source>
        <dbReference type="ARBA" id="ARBA00023242"/>
    </source>
</evidence>
<dbReference type="InterPro" id="IPR027421">
    <property type="entry name" value="DNA_pol_lamdba_lyase_dom_sf"/>
</dbReference>
<evidence type="ECO:0000256" key="11">
    <source>
        <dbReference type="ARBA" id="ARBA00023172"/>
    </source>
</evidence>
<dbReference type="InterPro" id="IPR033309">
    <property type="entry name" value="Mus81"/>
</dbReference>
<dbReference type="InterPro" id="IPR010996">
    <property type="entry name" value="HHH_MUS81"/>
</dbReference>
<keyword evidence="10 16" id="KW-0460">Magnesium</keyword>
<dbReference type="Pfam" id="PF14716">
    <property type="entry name" value="HHH_8"/>
    <property type="match status" value="1"/>
</dbReference>
<dbReference type="Gene3D" id="1.10.150.110">
    <property type="entry name" value="DNA polymerase beta, N-terminal domain-like"/>
    <property type="match status" value="1"/>
</dbReference>
<dbReference type="PaxDb" id="214684-Q5KLT6"/>
<feature type="compositionally biased region" description="Low complexity" evidence="17">
    <location>
        <begin position="411"/>
        <end position="428"/>
    </location>
</feature>
<dbReference type="InterPro" id="IPR042530">
    <property type="entry name" value="EME1/EME2_C"/>
</dbReference>
<keyword evidence="7 16" id="KW-0255">Endonuclease</keyword>